<evidence type="ECO:0000313" key="2">
    <source>
        <dbReference type="Proteomes" id="UP000281406"/>
    </source>
</evidence>
<dbReference type="EMBL" id="RJVU01051812">
    <property type="protein sequence ID" value="ROL41290.1"/>
    <property type="molecule type" value="Genomic_DNA"/>
</dbReference>
<keyword evidence="2" id="KW-1185">Reference proteome</keyword>
<dbReference type="Proteomes" id="UP000281406">
    <property type="component" value="Unassembled WGS sequence"/>
</dbReference>
<gene>
    <name evidence="1" type="ORF">DPX16_2917</name>
</gene>
<reference evidence="1 2" key="1">
    <citation type="submission" date="2018-10" db="EMBL/GenBank/DDBJ databases">
        <title>Genome assembly for a Yunnan-Guizhou Plateau 3E fish, Anabarilius grahami (Regan), and its evolutionary and genetic applications.</title>
        <authorList>
            <person name="Jiang W."/>
        </authorList>
    </citation>
    <scope>NUCLEOTIDE SEQUENCE [LARGE SCALE GENOMIC DNA]</scope>
    <source>
        <strain evidence="1">AG-KIZ</strain>
        <tissue evidence="1">Muscle</tissue>
    </source>
</reference>
<dbReference type="AlphaFoldDB" id="A0A3N0Y603"/>
<protein>
    <submittedName>
        <fullName evidence="1">Uncharacterized protein</fullName>
    </submittedName>
</protein>
<sequence>MLPCSSPREFLSFPLVHTFNMLTLKLSGILLLLILCQHGIVASVICEGTFGTLRCIIITSDSENVIHHQCSPVIEELLFPFVGTIDATSVDVMGILCIFAFVKHHCIQPMRENVTS</sequence>
<name>A0A3N0Y603_ANAGA</name>
<evidence type="ECO:0000313" key="1">
    <source>
        <dbReference type="EMBL" id="ROL41290.1"/>
    </source>
</evidence>
<proteinExistence type="predicted"/>
<accession>A0A3N0Y603</accession>
<comment type="caution">
    <text evidence="1">The sequence shown here is derived from an EMBL/GenBank/DDBJ whole genome shotgun (WGS) entry which is preliminary data.</text>
</comment>
<organism evidence="1 2">
    <name type="scientific">Anabarilius grahami</name>
    <name type="common">Kanglang fish</name>
    <name type="synonym">Barilius grahami</name>
    <dbReference type="NCBI Taxonomy" id="495550"/>
    <lineage>
        <taxon>Eukaryota</taxon>
        <taxon>Metazoa</taxon>
        <taxon>Chordata</taxon>
        <taxon>Craniata</taxon>
        <taxon>Vertebrata</taxon>
        <taxon>Euteleostomi</taxon>
        <taxon>Actinopterygii</taxon>
        <taxon>Neopterygii</taxon>
        <taxon>Teleostei</taxon>
        <taxon>Ostariophysi</taxon>
        <taxon>Cypriniformes</taxon>
        <taxon>Xenocyprididae</taxon>
        <taxon>Xenocypridinae</taxon>
        <taxon>Xenocypridinae incertae sedis</taxon>
        <taxon>Anabarilius</taxon>
    </lineage>
</organism>